<name>A0A7R9BE46_9CRUS</name>
<dbReference type="GO" id="GO:0042391">
    <property type="term" value="P:regulation of membrane potential"/>
    <property type="evidence" value="ECO:0007669"/>
    <property type="project" value="TreeGrafter"/>
</dbReference>
<protein>
    <recommendedName>
        <fullName evidence="7">POPDC1-3 domain-containing protein</fullName>
    </recommendedName>
</protein>
<reference evidence="8" key="1">
    <citation type="submission" date="2020-11" db="EMBL/GenBank/DDBJ databases">
        <authorList>
            <person name="Tran Van P."/>
        </authorList>
    </citation>
    <scope>NUCLEOTIDE SEQUENCE</scope>
</reference>
<dbReference type="EMBL" id="CAJPEX010000078">
    <property type="protein sequence ID" value="CAG0913127.1"/>
    <property type="molecule type" value="Genomic_DNA"/>
</dbReference>
<dbReference type="Pfam" id="PF04831">
    <property type="entry name" value="POPDC1-3"/>
    <property type="match status" value="1"/>
</dbReference>
<accession>A0A7R9BE46</accession>
<feature type="transmembrane region" description="Helical" evidence="6">
    <location>
        <begin position="36"/>
        <end position="55"/>
    </location>
</feature>
<dbReference type="PANTHER" id="PTHR12101">
    <property type="entry name" value="POPEYE DOMAIN CONTAINING PROTEIN"/>
    <property type="match status" value="1"/>
</dbReference>
<proteinExistence type="inferred from homology"/>
<gene>
    <name evidence="8" type="ORF">NMOB1V02_LOCUS885</name>
</gene>
<evidence type="ECO:0000313" key="9">
    <source>
        <dbReference type="Proteomes" id="UP000678499"/>
    </source>
</evidence>
<dbReference type="PANTHER" id="PTHR12101:SF1">
    <property type="entry name" value="BVES"/>
    <property type="match status" value="1"/>
</dbReference>
<dbReference type="GO" id="GO:0042383">
    <property type="term" value="C:sarcolemma"/>
    <property type="evidence" value="ECO:0007669"/>
    <property type="project" value="TreeGrafter"/>
</dbReference>
<evidence type="ECO:0000256" key="5">
    <source>
        <dbReference type="ARBA" id="ARBA00023136"/>
    </source>
</evidence>
<evidence type="ECO:0000313" key="8">
    <source>
        <dbReference type="EMBL" id="CAD7272975.1"/>
    </source>
</evidence>
<sequence>MNVDIQRINVGYWTFHLGNALLFIGFLGFNSQIGLLVLRLFAVLGFGTMAARIWLLPDKDGYLETAIWSAVFAAVNFVHLLVIFYRLRPIKFSTELEMVYKAMFVPLRVSRSQFKKITEAVTGTMHIPANHLFVEENRSRVENLTLVLDGSFAVTQGNKRLHVVKSLQFLDSPEWYMVVTDHPFQVTMTSLENSTVIMWHRDRLKLSIMRDQFLQAVFDHIVGRDVVRKLLQVSDTLSTATMLRCEKRAAGAFGDSKGGNGIIDSRADSVPNNKPVVVVHRVDKPGQESVTNHVLDSHASGRKRYEEEPLLATKPDRLLKDEFTLAMDGLMEAIGRDSLATNFRPFVQHDVIRTTNL</sequence>
<keyword evidence="3 6" id="KW-0812">Transmembrane</keyword>
<dbReference type="GO" id="GO:0051146">
    <property type="term" value="P:striated muscle cell differentiation"/>
    <property type="evidence" value="ECO:0007669"/>
    <property type="project" value="TreeGrafter"/>
</dbReference>
<evidence type="ECO:0000256" key="3">
    <source>
        <dbReference type="ARBA" id="ARBA00022692"/>
    </source>
</evidence>
<feature type="domain" description="POPDC1-3" evidence="7">
    <location>
        <begin position="13"/>
        <end position="235"/>
    </location>
</feature>
<comment type="similarity">
    <text evidence="2">Belongs to the popeye family.</text>
</comment>
<dbReference type="SUPFAM" id="SSF51206">
    <property type="entry name" value="cAMP-binding domain-like"/>
    <property type="match status" value="1"/>
</dbReference>
<dbReference type="InterPro" id="IPR018490">
    <property type="entry name" value="cNMP-bd_dom_sf"/>
</dbReference>
<evidence type="ECO:0000256" key="1">
    <source>
        <dbReference type="ARBA" id="ARBA00004141"/>
    </source>
</evidence>
<evidence type="ECO:0000259" key="7">
    <source>
        <dbReference type="Pfam" id="PF04831"/>
    </source>
</evidence>
<dbReference type="EMBL" id="OA882115">
    <property type="protein sequence ID" value="CAD7272975.1"/>
    <property type="molecule type" value="Genomic_DNA"/>
</dbReference>
<organism evidence="8">
    <name type="scientific">Notodromas monacha</name>
    <dbReference type="NCBI Taxonomy" id="399045"/>
    <lineage>
        <taxon>Eukaryota</taxon>
        <taxon>Metazoa</taxon>
        <taxon>Ecdysozoa</taxon>
        <taxon>Arthropoda</taxon>
        <taxon>Crustacea</taxon>
        <taxon>Oligostraca</taxon>
        <taxon>Ostracoda</taxon>
        <taxon>Podocopa</taxon>
        <taxon>Podocopida</taxon>
        <taxon>Cypridocopina</taxon>
        <taxon>Cypridoidea</taxon>
        <taxon>Cyprididae</taxon>
        <taxon>Notodromas</taxon>
    </lineage>
</organism>
<keyword evidence="4 6" id="KW-1133">Transmembrane helix</keyword>
<keyword evidence="5 6" id="KW-0472">Membrane</keyword>
<dbReference type="OrthoDB" id="425611at2759"/>
<dbReference type="GO" id="GO:0030552">
    <property type="term" value="F:cAMP binding"/>
    <property type="evidence" value="ECO:0007669"/>
    <property type="project" value="TreeGrafter"/>
</dbReference>
<keyword evidence="9" id="KW-1185">Reference proteome</keyword>
<feature type="transmembrane region" description="Helical" evidence="6">
    <location>
        <begin position="12"/>
        <end position="29"/>
    </location>
</feature>
<dbReference type="Proteomes" id="UP000678499">
    <property type="component" value="Unassembled WGS sequence"/>
</dbReference>
<dbReference type="GO" id="GO:0007507">
    <property type="term" value="P:heart development"/>
    <property type="evidence" value="ECO:0007669"/>
    <property type="project" value="TreeGrafter"/>
</dbReference>
<dbReference type="InterPro" id="IPR055272">
    <property type="entry name" value="POPDC1-3_dom"/>
</dbReference>
<evidence type="ECO:0000256" key="4">
    <source>
        <dbReference type="ARBA" id="ARBA00022989"/>
    </source>
</evidence>
<evidence type="ECO:0000256" key="6">
    <source>
        <dbReference type="SAM" id="Phobius"/>
    </source>
</evidence>
<dbReference type="AlphaFoldDB" id="A0A7R9BE46"/>
<feature type="transmembrane region" description="Helical" evidence="6">
    <location>
        <begin position="67"/>
        <end position="87"/>
    </location>
</feature>
<comment type="subcellular location">
    <subcellularLocation>
        <location evidence="1">Membrane</location>
        <topology evidence="1">Multi-pass membrane protein</topology>
    </subcellularLocation>
</comment>
<evidence type="ECO:0000256" key="2">
    <source>
        <dbReference type="ARBA" id="ARBA00007146"/>
    </source>
</evidence>
<dbReference type="InterPro" id="IPR006916">
    <property type="entry name" value="POPDC1-3"/>
</dbReference>